<organism evidence="11 12">
    <name type="scientific">Emericellopsis atlantica</name>
    <dbReference type="NCBI Taxonomy" id="2614577"/>
    <lineage>
        <taxon>Eukaryota</taxon>
        <taxon>Fungi</taxon>
        <taxon>Dikarya</taxon>
        <taxon>Ascomycota</taxon>
        <taxon>Pezizomycotina</taxon>
        <taxon>Sordariomycetes</taxon>
        <taxon>Hypocreomycetidae</taxon>
        <taxon>Hypocreales</taxon>
        <taxon>Bionectriaceae</taxon>
        <taxon>Emericellopsis</taxon>
    </lineage>
</organism>
<feature type="region of interest" description="Disordered" evidence="9">
    <location>
        <begin position="147"/>
        <end position="169"/>
    </location>
</feature>
<keyword evidence="4 10" id="KW-0812">Transmembrane</keyword>
<evidence type="ECO:0000256" key="8">
    <source>
        <dbReference type="ARBA" id="ARBA00035585"/>
    </source>
</evidence>
<dbReference type="GeneID" id="70293275"/>
<feature type="region of interest" description="Disordered" evidence="9">
    <location>
        <begin position="1"/>
        <end position="37"/>
    </location>
</feature>
<feature type="transmembrane region" description="Helical" evidence="10">
    <location>
        <begin position="230"/>
        <end position="256"/>
    </location>
</feature>
<evidence type="ECO:0000313" key="12">
    <source>
        <dbReference type="Proteomes" id="UP000887229"/>
    </source>
</evidence>
<sequence length="432" mass="46654">MAAQRSLSAPIRLEQRNSSNDETSTPGSDLPEEYGNLNELLPTGSIGVSEESPARRTLEGFRGPRRVSEPQAVPTARERVLRWVTELYVLSYLVFFSIFGTLARVGLTALTFYPGSPVVFSTLWANVGGSVVMGFLVQDQRLFRDQGHDKNHQEATKKSDVETGDTEAERRKAHMAVKKTIPLYVGLSTGFCGSFTSFSTFIRDAFLAISNDLPTPSIGVTPDRNGGYSVMALLAVILTTTAMSFVGFVIGVHLAMGLGKWTPRVPHKLTHRFLDPAMVIVGLGSWLGAVFLAIFPPADAWRGRVVFAIVFAPLGCVLRFYLSLFLNGKIASFPLGTFVANVFGTAVLGTCWDIAHAQVGGVVGCQVLQGVEDGFCGCLTTISTWVVELSALRKRHAYVYGSTSVVVALAVLIAIMGGLRWSDGFDALLCST</sequence>
<evidence type="ECO:0000256" key="10">
    <source>
        <dbReference type="SAM" id="Phobius"/>
    </source>
</evidence>
<evidence type="ECO:0000313" key="11">
    <source>
        <dbReference type="EMBL" id="KAG9252221.1"/>
    </source>
</evidence>
<dbReference type="PANTHER" id="PTHR28259">
    <property type="entry name" value="FLUORIDE EXPORT PROTEIN 1-RELATED"/>
    <property type="match status" value="1"/>
</dbReference>
<accession>A0A9P7ZHW6</accession>
<keyword evidence="3" id="KW-1003">Cell membrane</keyword>
<protein>
    <submittedName>
        <fullName evidence="11">CrcB-like protein-domain-containing protein</fullName>
    </submittedName>
</protein>
<feature type="transmembrane region" description="Helical" evidence="10">
    <location>
        <begin position="181"/>
        <end position="202"/>
    </location>
</feature>
<feature type="transmembrane region" description="Helical" evidence="10">
    <location>
        <begin position="301"/>
        <end position="322"/>
    </location>
</feature>
<comment type="similarity">
    <text evidence="7">Belongs to the fluoride channel Fluc/FEX (TC 1.A.43) family.</text>
</comment>
<feature type="compositionally biased region" description="Basic and acidic residues" evidence="9">
    <location>
        <begin position="147"/>
        <end position="161"/>
    </location>
</feature>
<evidence type="ECO:0000256" key="6">
    <source>
        <dbReference type="ARBA" id="ARBA00023136"/>
    </source>
</evidence>
<keyword evidence="12" id="KW-1185">Reference proteome</keyword>
<gene>
    <name evidence="11" type="ORF">F5Z01DRAFT_638498</name>
</gene>
<dbReference type="InterPro" id="IPR003691">
    <property type="entry name" value="FluC"/>
</dbReference>
<evidence type="ECO:0000256" key="2">
    <source>
        <dbReference type="ARBA" id="ARBA00004651"/>
    </source>
</evidence>
<comment type="subcellular location">
    <subcellularLocation>
        <location evidence="2">Cell membrane</location>
        <topology evidence="2">Multi-pass membrane protein</topology>
    </subcellularLocation>
</comment>
<dbReference type="AlphaFoldDB" id="A0A9P7ZHW6"/>
<reference evidence="11" key="1">
    <citation type="journal article" date="2021" name="IMA Fungus">
        <title>Genomic characterization of three marine fungi, including Emericellopsis atlantica sp. nov. with signatures of a generalist lifestyle and marine biomass degradation.</title>
        <authorList>
            <person name="Hagestad O.C."/>
            <person name="Hou L."/>
            <person name="Andersen J.H."/>
            <person name="Hansen E.H."/>
            <person name="Altermark B."/>
            <person name="Li C."/>
            <person name="Kuhnert E."/>
            <person name="Cox R.J."/>
            <person name="Crous P.W."/>
            <person name="Spatafora J.W."/>
            <person name="Lail K."/>
            <person name="Amirebrahimi M."/>
            <person name="Lipzen A."/>
            <person name="Pangilinan J."/>
            <person name="Andreopoulos W."/>
            <person name="Hayes R.D."/>
            <person name="Ng V."/>
            <person name="Grigoriev I.V."/>
            <person name="Jackson S.A."/>
            <person name="Sutton T.D.S."/>
            <person name="Dobson A.D.W."/>
            <person name="Rama T."/>
        </authorList>
    </citation>
    <scope>NUCLEOTIDE SEQUENCE</scope>
    <source>
        <strain evidence="11">TS7</strain>
    </source>
</reference>
<comment type="function">
    <text evidence="1">Fluoride channel required for the rapid expulsion of cytoplasmic fluoride.</text>
</comment>
<keyword evidence="6 10" id="KW-0472">Membrane</keyword>
<dbReference type="Proteomes" id="UP000887229">
    <property type="component" value="Unassembled WGS sequence"/>
</dbReference>
<proteinExistence type="inferred from homology"/>
<dbReference type="RefSeq" id="XP_046116145.1">
    <property type="nucleotide sequence ID" value="XM_046262372.1"/>
</dbReference>
<evidence type="ECO:0000256" key="4">
    <source>
        <dbReference type="ARBA" id="ARBA00022692"/>
    </source>
</evidence>
<dbReference type="GO" id="GO:0005886">
    <property type="term" value="C:plasma membrane"/>
    <property type="evidence" value="ECO:0007669"/>
    <property type="project" value="UniProtKB-SubCell"/>
</dbReference>
<feature type="transmembrane region" description="Helical" evidence="10">
    <location>
        <begin position="87"/>
        <end position="112"/>
    </location>
</feature>
<dbReference type="OrthoDB" id="409792at2759"/>
<evidence type="ECO:0000256" key="5">
    <source>
        <dbReference type="ARBA" id="ARBA00022989"/>
    </source>
</evidence>
<evidence type="ECO:0000256" key="1">
    <source>
        <dbReference type="ARBA" id="ARBA00002598"/>
    </source>
</evidence>
<evidence type="ECO:0000256" key="7">
    <source>
        <dbReference type="ARBA" id="ARBA00035120"/>
    </source>
</evidence>
<comment type="caution">
    <text evidence="11">The sequence shown here is derived from an EMBL/GenBank/DDBJ whole genome shotgun (WGS) entry which is preliminary data.</text>
</comment>
<dbReference type="EMBL" id="MU251263">
    <property type="protein sequence ID" value="KAG9252221.1"/>
    <property type="molecule type" value="Genomic_DNA"/>
</dbReference>
<name>A0A9P7ZHW6_9HYPO</name>
<feature type="transmembrane region" description="Helical" evidence="10">
    <location>
        <begin position="397"/>
        <end position="419"/>
    </location>
</feature>
<feature type="compositionally biased region" description="Polar residues" evidence="9">
    <location>
        <begin position="16"/>
        <end position="27"/>
    </location>
</feature>
<dbReference type="Pfam" id="PF02537">
    <property type="entry name" value="CRCB"/>
    <property type="match status" value="2"/>
</dbReference>
<dbReference type="GO" id="GO:1903425">
    <property type="term" value="F:fluoride transmembrane transporter activity"/>
    <property type="evidence" value="ECO:0007669"/>
    <property type="project" value="TreeGrafter"/>
</dbReference>
<comment type="catalytic activity">
    <reaction evidence="8">
        <text>fluoride(in) = fluoride(out)</text>
        <dbReference type="Rhea" id="RHEA:76159"/>
        <dbReference type="ChEBI" id="CHEBI:17051"/>
    </reaction>
    <physiologicalReaction direction="left-to-right" evidence="8">
        <dbReference type="Rhea" id="RHEA:76160"/>
    </physiologicalReaction>
</comment>
<dbReference type="PANTHER" id="PTHR28259:SF1">
    <property type="entry name" value="FLUORIDE EXPORT PROTEIN 1-RELATED"/>
    <property type="match status" value="1"/>
</dbReference>
<evidence type="ECO:0000256" key="9">
    <source>
        <dbReference type="SAM" id="MobiDB-lite"/>
    </source>
</evidence>
<evidence type="ECO:0000256" key="3">
    <source>
        <dbReference type="ARBA" id="ARBA00022475"/>
    </source>
</evidence>
<feature type="transmembrane region" description="Helical" evidence="10">
    <location>
        <begin position="118"/>
        <end position="137"/>
    </location>
</feature>
<feature type="transmembrane region" description="Helical" evidence="10">
    <location>
        <begin position="277"/>
        <end position="295"/>
    </location>
</feature>
<keyword evidence="5 10" id="KW-1133">Transmembrane helix</keyword>